<dbReference type="RefSeq" id="WP_023934320.1">
    <property type="nucleotide sequence ID" value="NZ_DF196821.1"/>
</dbReference>
<keyword evidence="2" id="KW-0067">ATP-binding</keyword>
<gene>
    <name evidence="2" type="ORF">PLEI_3120</name>
</gene>
<dbReference type="SUPFAM" id="SSF52540">
    <property type="entry name" value="P-loop containing nucleoside triphosphate hydrolases"/>
    <property type="match status" value="1"/>
</dbReference>
<organism evidence="2 3">
    <name type="scientific">Photobacterium leiognathi lrivu.4.1</name>
    <dbReference type="NCBI Taxonomy" id="1248232"/>
    <lineage>
        <taxon>Bacteria</taxon>
        <taxon>Pseudomonadati</taxon>
        <taxon>Pseudomonadota</taxon>
        <taxon>Gammaproteobacteria</taxon>
        <taxon>Vibrionales</taxon>
        <taxon>Vibrionaceae</taxon>
        <taxon>Photobacterium</taxon>
    </lineage>
</organism>
<reference evidence="3" key="1">
    <citation type="submission" date="2012-12" db="EMBL/GenBank/DDBJ databases">
        <title>Genome Sequence of Photobacterium leiognathi lrivu.4.1.</title>
        <authorList>
            <person name="Urbanczyk H."/>
            <person name="Ogura Y."/>
            <person name="Hayashi T."/>
            <person name="Dunlap P.V."/>
        </authorList>
    </citation>
    <scope>NUCLEOTIDE SEQUENCE [LARGE SCALE GENOMIC DNA]</scope>
    <source>
        <strain evidence="3">lrivu.4.1</strain>
    </source>
</reference>
<dbReference type="Gene3D" id="3.40.50.300">
    <property type="entry name" value="P-loop containing nucleotide triphosphate hydrolases"/>
    <property type="match status" value="2"/>
</dbReference>
<keyword evidence="2" id="KW-0547">Nucleotide-binding</keyword>
<name>V5H302_PHOLE</name>
<dbReference type="EMBL" id="DF196821">
    <property type="protein sequence ID" value="GAD31457.1"/>
    <property type="molecule type" value="Genomic_DNA"/>
</dbReference>
<evidence type="ECO:0000313" key="3">
    <source>
        <dbReference type="Proteomes" id="UP000030675"/>
    </source>
</evidence>
<dbReference type="Proteomes" id="UP000030675">
    <property type="component" value="Unassembled WGS sequence"/>
</dbReference>
<dbReference type="eggNOG" id="COG3950">
    <property type="taxonomic scope" value="Bacteria"/>
</dbReference>
<dbReference type="GO" id="GO:0000731">
    <property type="term" value="P:DNA synthesis involved in DNA repair"/>
    <property type="evidence" value="ECO:0007669"/>
    <property type="project" value="TreeGrafter"/>
</dbReference>
<dbReference type="InterPro" id="IPR038729">
    <property type="entry name" value="Rad50/SbcC_AAA"/>
</dbReference>
<dbReference type="SMART" id="SM00382">
    <property type="entry name" value="AAA"/>
    <property type="match status" value="1"/>
</dbReference>
<dbReference type="Pfam" id="PF13304">
    <property type="entry name" value="AAA_21"/>
    <property type="match status" value="1"/>
</dbReference>
<feature type="domain" description="AAA+ ATPase" evidence="1">
    <location>
        <begin position="24"/>
        <end position="357"/>
    </location>
</feature>
<evidence type="ECO:0000259" key="1">
    <source>
        <dbReference type="SMART" id="SM00382"/>
    </source>
</evidence>
<dbReference type="InterPro" id="IPR003959">
    <property type="entry name" value="ATPase_AAA_core"/>
</dbReference>
<dbReference type="PANTHER" id="PTHR32182:SF23">
    <property type="entry name" value="ATP BINDING PROTEIN"/>
    <property type="match status" value="1"/>
</dbReference>
<accession>V5H302</accession>
<dbReference type="GO" id="GO:0016887">
    <property type="term" value="F:ATP hydrolysis activity"/>
    <property type="evidence" value="ECO:0007669"/>
    <property type="project" value="InterPro"/>
</dbReference>
<dbReference type="InterPro" id="IPR027417">
    <property type="entry name" value="P-loop_NTPase"/>
</dbReference>
<sequence length="445" mass="50530">MSIRKIQINNFRSIKKLDVSITSKNKVLCFVGENGSSKTALMTTITEAIASHTKLEFPNYSIRSGKRLRLLSASEIMEGEKFYSIEIDYEKLKGAEHTFKKIVATNKTIDPSVYSDVIQGITLQNDSSKEISTLTKADAHDDFLFDSVFLFRPGERYEKDGMLIEKDGDWEGELSVARHIDLSMPYPYIVAHSGNDTQTTILDLFFDSQVGYEDARFGFSNILTILNKVTGKNFGRFQIAKSPYRQVFSSTLGELSSFSQGELDLLVTISTIVKQQSFFFDRYSDIERENLSINNLFHIPGIILIDEVDLHLHPKAQENYLKILTDIFPNIQFIVTTHSPFVIRGLPENSIVVQLPSGRKFENNFSAMNIDSITNIIFGHDGGFSEDTRSLLDKFKLHLVEEVPNRDELQRIYQQLSSSHSAKEELDLYLATFAKEELINIVRGV</sequence>
<dbReference type="GO" id="GO:0006302">
    <property type="term" value="P:double-strand break repair"/>
    <property type="evidence" value="ECO:0007669"/>
    <property type="project" value="InterPro"/>
</dbReference>
<dbReference type="GO" id="GO:0005524">
    <property type="term" value="F:ATP binding"/>
    <property type="evidence" value="ECO:0007669"/>
    <property type="project" value="UniProtKB-KW"/>
</dbReference>
<dbReference type="InterPro" id="IPR003593">
    <property type="entry name" value="AAA+_ATPase"/>
</dbReference>
<evidence type="ECO:0000313" key="2">
    <source>
        <dbReference type="EMBL" id="GAD31457.1"/>
    </source>
</evidence>
<dbReference type="AlphaFoldDB" id="V5H302"/>
<dbReference type="PANTHER" id="PTHR32182">
    <property type="entry name" value="DNA REPLICATION AND REPAIR PROTEIN RECF"/>
    <property type="match status" value="1"/>
</dbReference>
<dbReference type="HOGENOM" id="CLU_690073_0_0_6"/>
<proteinExistence type="predicted"/>
<protein>
    <submittedName>
        <fullName evidence="2">ATP-binding involved in virulence-like protein</fullName>
    </submittedName>
</protein>
<dbReference type="Pfam" id="PF13476">
    <property type="entry name" value="AAA_23"/>
    <property type="match status" value="1"/>
</dbReference>